<dbReference type="EMBL" id="JAXCGZ010022861">
    <property type="protein sequence ID" value="KAK7021964.1"/>
    <property type="molecule type" value="Genomic_DNA"/>
</dbReference>
<protein>
    <submittedName>
        <fullName evidence="4">Rho GTPase-activating protein 19</fullName>
    </submittedName>
</protein>
<dbReference type="Pfam" id="PF00620">
    <property type="entry name" value="RhoGAP"/>
    <property type="match status" value="1"/>
</dbReference>
<evidence type="ECO:0000313" key="5">
    <source>
        <dbReference type="Proteomes" id="UP001381693"/>
    </source>
</evidence>
<dbReference type="PANTHER" id="PTHR14963">
    <property type="entry name" value="RHO GTPASE ACTIVATING PROTEIN 18,19-RELATED"/>
    <property type="match status" value="1"/>
</dbReference>
<comment type="caution">
    <text evidence="4">The sequence shown here is derived from an EMBL/GenBank/DDBJ whole genome shotgun (WGS) entry which is preliminary data.</text>
</comment>
<accession>A0AAN8WJ93</accession>
<dbReference type="GO" id="GO:0005096">
    <property type="term" value="F:GTPase activator activity"/>
    <property type="evidence" value="ECO:0007669"/>
    <property type="project" value="UniProtKB-KW"/>
</dbReference>
<dbReference type="PANTHER" id="PTHR14963:SF7">
    <property type="entry name" value="RHO GTPASE-ACTIVATING PROTEIN 19"/>
    <property type="match status" value="1"/>
</dbReference>
<name>A0AAN8WJ93_HALRR</name>
<reference evidence="4 5" key="1">
    <citation type="submission" date="2023-11" db="EMBL/GenBank/DDBJ databases">
        <title>Halocaridina rubra genome assembly.</title>
        <authorList>
            <person name="Smith C."/>
        </authorList>
    </citation>
    <scope>NUCLEOTIDE SEQUENCE [LARGE SCALE GENOMIC DNA]</scope>
    <source>
        <strain evidence="4">EP-1</strain>
        <tissue evidence="4">Whole</tissue>
    </source>
</reference>
<dbReference type="SMART" id="SM00324">
    <property type="entry name" value="RhoGAP"/>
    <property type="match status" value="1"/>
</dbReference>
<dbReference type="InterPro" id="IPR008936">
    <property type="entry name" value="Rho_GTPase_activation_prot"/>
</dbReference>
<keyword evidence="5" id="KW-1185">Reference proteome</keyword>
<feature type="domain" description="Rho-GAP" evidence="3">
    <location>
        <begin position="105"/>
        <end position="299"/>
    </location>
</feature>
<dbReference type="GO" id="GO:0051056">
    <property type="term" value="P:regulation of small GTPase mediated signal transduction"/>
    <property type="evidence" value="ECO:0007669"/>
    <property type="project" value="TreeGrafter"/>
</dbReference>
<dbReference type="GO" id="GO:0005737">
    <property type="term" value="C:cytoplasm"/>
    <property type="evidence" value="ECO:0007669"/>
    <property type="project" value="TreeGrafter"/>
</dbReference>
<feature type="compositionally biased region" description="Polar residues" evidence="2">
    <location>
        <begin position="532"/>
        <end position="545"/>
    </location>
</feature>
<sequence length="1050" mass="116133">MSDLAIVYTICGHVELQDTAMNTSQQSQELWEGNIQKQLWHLRYEDPTQYQALVKMHLSFTTDLPVDECDGRAFKQSSSRKWQLTSLIRLLGRSAVYGKGVMEGAPLTQEGVCQAFQLIHFLNKEYNITQEGLFRKSGSLSRQQELKNQLNSGGVLNLDSGSHSAHDCASVLKSFLADLPEPLLTEGHYFIHCKIAEMMQSHMCKEQKEVVHTRQIKALRLLFLLLPPENYQLLQDLLILLNRVAANKKHNLMSAQNLGTMFAPHILCPRKMTANDLQYLSGTLSSAVAFMIENASDLFQIPVELEYDVRHYWNNRRKLKHQLSKRSMMDAPTNTIFTFIDRELTAQANDKDVTEVALAELYAYVQSLPDSAKKRRLIKKFNHASGCGTPQLNQSISRKPEPQGKRLGDSIKKHLFHKTVKVSKSISQPIVSSVSLGVKRINSEDLLSSPSSKSPELRRFHHNMECDGRNPLNTKPLEDLMHLKTELATPSASSSEQLTCTSIMHPAFNEQSNFICGRKLSSVTMLHKDNSSRCSSVPDSESGGSLASPLPLAPNFLTNSIKTKESIGISDAFDLEQPSLTSTGKEDLPCFDIPSTTVEEDTKENTNPLDAVLQAATIGPSANIHSPISEAMLRSSIPKNVIMTPRSRCPIIVNSVTNLANTALIEEVESFVCNKKDIDLIHDEASQTGESTIIRNPSATQLISPEKYESPIFTSDLNEVNQDDDIKSDEETDGMGNVNKGSMLGRWKSSSLRRTLSSASSTGSLFGNFFHQLSTSSLGQLATRLTSATSLVSSLSEEENEDSEDSLLESSICKEQKAVNESLSSIFREYLLSRSILTDNPVDLSVHCLDNESKREVRLEGLVDGTDHDSSMILERHETLLSKAVVHGTCDTLESIKSDKMRKDVYVDNVEQSNIKQEEYIRSLPQTPCLGMGHVSSTPSGASFDASVASSPNVTFSDSLLFCLDGNNPLSTSALEDSVNTEAESESSPCLQPLVNKAKLCTGSDLHACTPESRMNSILQTKQGTPIPLRDRENTQSLTSTKGIIFETSF</sequence>
<evidence type="ECO:0000313" key="4">
    <source>
        <dbReference type="EMBL" id="KAK7021964.1"/>
    </source>
</evidence>
<evidence type="ECO:0000256" key="1">
    <source>
        <dbReference type="ARBA" id="ARBA00022468"/>
    </source>
</evidence>
<proteinExistence type="predicted"/>
<gene>
    <name evidence="4" type="primary">ARHGAP19</name>
    <name evidence="4" type="ORF">SK128_022314</name>
</gene>
<evidence type="ECO:0000259" key="3">
    <source>
        <dbReference type="PROSITE" id="PS50238"/>
    </source>
</evidence>
<dbReference type="PROSITE" id="PS50238">
    <property type="entry name" value="RHOGAP"/>
    <property type="match status" value="1"/>
</dbReference>
<dbReference type="SUPFAM" id="SSF48350">
    <property type="entry name" value="GTPase activation domain, GAP"/>
    <property type="match status" value="1"/>
</dbReference>
<dbReference type="GO" id="GO:0007165">
    <property type="term" value="P:signal transduction"/>
    <property type="evidence" value="ECO:0007669"/>
    <property type="project" value="InterPro"/>
</dbReference>
<dbReference type="AlphaFoldDB" id="A0AAN8WJ93"/>
<dbReference type="Gene3D" id="1.10.555.10">
    <property type="entry name" value="Rho GTPase activation protein"/>
    <property type="match status" value="1"/>
</dbReference>
<dbReference type="InterPro" id="IPR000198">
    <property type="entry name" value="RhoGAP_dom"/>
</dbReference>
<organism evidence="4 5">
    <name type="scientific">Halocaridina rubra</name>
    <name type="common">Hawaiian red shrimp</name>
    <dbReference type="NCBI Taxonomy" id="373956"/>
    <lineage>
        <taxon>Eukaryota</taxon>
        <taxon>Metazoa</taxon>
        <taxon>Ecdysozoa</taxon>
        <taxon>Arthropoda</taxon>
        <taxon>Crustacea</taxon>
        <taxon>Multicrustacea</taxon>
        <taxon>Malacostraca</taxon>
        <taxon>Eumalacostraca</taxon>
        <taxon>Eucarida</taxon>
        <taxon>Decapoda</taxon>
        <taxon>Pleocyemata</taxon>
        <taxon>Caridea</taxon>
        <taxon>Atyoidea</taxon>
        <taxon>Atyidae</taxon>
        <taxon>Halocaridina</taxon>
    </lineage>
</organism>
<dbReference type="Proteomes" id="UP001381693">
    <property type="component" value="Unassembled WGS sequence"/>
</dbReference>
<keyword evidence="1" id="KW-0343">GTPase activation</keyword>
<evidence type="ECO:0000256" key="2">
    <source>
        <dbReference type="SAM" id="MobiDB-lite"/>
    </source>
</evidence>
<feature type="region of interest" description="Disordered" evidence="2">
    <location>
        <begin position="530"/>
        <end position="549"/>
    </location>
</feature>